<feature type="compositionally biased region" description="Polar residues" evidence="1">
    <location>
        <begin position="215"/>
        <end position="246"/>
    </location>
</feature>
<feature type="region of interest" description="Disordered" evidence="1">
    <location>
        <begin position="1"/>
        <end position="64"/>
    </location>
</feature>
<dbReference type="SUPFAM" id="SSF53474">
    <property type="entry name" value="alpha/beta-Hydrolases"/>
    <property type="match status" value="1"/>
</dbReference>
<feature type="compositionally biased region" description="Low complexity" evidence="1">
    <location>
        <begin position="49"/>
        <end position="59"/>
    </location>
</feature>
<sequence>MASSSRGDPWPSEAWPASQPPPYSSLADDPPGPGRLQKQATFLYADPRQSSSQSLSPSSIGDPDADNERRRLLVIYIHGFYGNDQSFRSFPAHVHGYLKDALYDTHSVHSKIYPRYKTYKAIDIAVENFSAWLKPHEDPETDVVLVGHSMGGILAAEVALLQNRSPYSPHPFRHRILGTIAMDCPFLGLHPGIVVAGISSLFRSGDEPSPAPTPGESSSTMLTPATTASGSQLTQMDSNSSFQTGQSPFMSPSTQSLSSQPSTPNLDPYFNAPFFNDAEFKERPFKQRLMRFVKKHSSEGIFGAAKSHILSHLEYGSCLADYPALHSRYNRIRALEDVDDLQTIRKQQQQPNGTAPPLARVRFVNYYTISTGRPKKEKVATPPADEARTPPLDRSSLENDQLIAPNADGQDPISRASTPAIQVDPPGNADKKLVFPLHGTTDGATDEPPSDHKTAPTSPNAPGYFPEESQTSLGQISSIQEEAELPAIPDAPPKPTPPDLSRYPDEDSRRQAEKEAKRELKAYEQAVKNREKAVKERQKLIDKRRKRSEKERAKLDKEAEKQRAKEEKEKEKQRQNAATVAEQPAAEQQQQDQHQQDHQQQDQHHQPPALPPRSLSPADFDGPSTPGADRLDLVPDHEAPMLRSISPIPESDSDLPPIQAEAERVEASKPAKERKFCVVPRRPDPAWVSVFMRDMDEVGAHCGLFIAEAPHYDGLVGDFGQRIVGWVHEDMSKKAILRLAQETDDLGLD</sequence>
<reference evidence="2" key="1">
    <citation type="journal article" date="2021" name="Nat. Commun.">
        <title>Genetic determinants of endophytism in the Arabidopsis root mycobiome.</title>
        <authorList>
            <person name="Mesny F."/>
            <person name="Miyauchi S."/>
            <person name="Thiergart T."/>
            <person name="Pickel B."/>
            <person name="Atanasova L."/>
            <person name="Karlsson M."/>
            <person name="Huettel B."/>
            <person name="Barry K.W."/>
            <person name="Haridas S."/>
            <person name="Chen C."/>
            <person name="Bauer D."/>
            <person name="Andreopoulos W."/>
            <person name="Pangilinan J."/>
            <person name="LaButti K."/>
            <person name="Riley R."/>
            <person name="Lipzen A."/>
            <person name="Clum A."/>
            <person name="Drula E."/>
            <person name="Henrissat B."/>
            <person name="Kohler A."/>
            <person name="Grigoriev I.V."/>
            <person name="Martin F.M."/>
            <person name="Hacquard S."/>
        </authorList>
    </citation>
    <scope>NUCLEOTIDE SEQUENCE</scope>
    <source>
        <strain evidence="2">MPI-CAGE-AT-0016</strain>
    </source>
</reference>
<name>A0A8K0X3E4_9PEZI</name>
<evidence type="ECO:0000313" key="3">
    <source>
        <dbReference type="Proteomes" id="UP000813385"/>
    </source>
</evidence>
<protein>
    <recommendedName>
        <fullName evidence="4">DUF676 domain-containing protein</fullName>
    </recommendedName>
</protein>
<evidence type="ECO:0000256" key="1">
    <source>
        <dbReference type="SAM" id="MobiDB-lite"/>
    </source>
</evidence>
<feature type="compositionally biased region" description="Basic and acidic residues" evidence="1">
    <location>
        <begin position="548"/>
        <end position="574"/>
    </location>
</feature>
<feature type="compositionally biased region" description="Pro residues" evidence="1">
    <location>
        <begin position="489"/>
        <end position="498"/>
    </location>
</feature>
<dbReference type="EMBL" id="JAGPXD010000003">
    <property type="protein sequence ID" value="KAH7362607.1"/>
    <property type="molecule type" value="Genomic_DNA"/>
</dbReference>
<comment type="caution">
    <text evidence="2">The sequence shown here is derived from an EMBL/GenBank/DDBJ whole genome shotgun (WGS) entry which is preliminary data.</text>
</comment>
<evidence type="ECO:0008006" key="4">
    <source>
        <dbReference type="Google" id="ProtNLM"/>
    </source>
</evidence>
<dbReference type="PANTHER" id="PTHR47842">
    <property type="entry name" value="EXPRESSED PROTEIN"/>
    <property type="match status" value="1"/>
</dbReference>
<feature type="region of interest" description="Disordered" evidence="1">
    <location>
        <begin position="374"/>
        <end position="635"/>
    </location>
</feature>
<proteinExistence type="predicted"/>
<dbReference type="InterPro" id="IPR029058">
    <property type="entry name" value="AB_hydrolase_fold"/>
</dbReference>
<feature type="compositionally biased region" description="Low complexity" evidence="1">
    <location>
        <begin position="247"/>
        <end position="263"/>
    </location>
</feature>
<dbReference type="Gene3D" id="3.40.50.1820">
    <property type="entry name" value="alpha/beta hydrolase"/>
    <property type="match status" value="1"/>
</dbReference>
<feature type="compositionally biased region" description="Basic and acidic residues" evidence="1">
    <location>
        <begin position="594"/>
        <end position="605"/>
    </location>
</feature>
<dbReference type="PANTHER" id="PTHR47842:SF3">
    <property type="entry name" value="DUF676 DOMAIN-CONTAINING PROTEIN"/>
    <property type="match status" value="1"/>
</dbReference>
<accession>A0A8K0X3E4</accession>
<dbReference type="Proteomes" id="UP000813385">
    <property type="component" value="Unassembled WGS sequence"/>
</dbReference>
<organism evidence="2 3">
    <name type="scientific">Plectosphaerella cucumerina</name>
    <dbReference type="NCBI Taxonomy" id="40658"/>
    <lineage>
        <taxon>Eukaryota</taxon>
        <taxon>Fungi</taxon>
        <taxon>Dikarya</taxon>
        <taxon>Ascomycota</taxon>
        <taxon>Pezizomycotina</taxon>
        <taxon>Sordariomycetes</taxon>
        <taxon>Hypocreomycetidae</taxon>
        <taxon>Glomerellales</taxon>
        <taxon>Plectosphaerellaceae</taxon>
        <taxon>Plectosphaerella</taxon>
    </lineage>
</organism>
<gene>
    <name evidence="2" type="ORF">B0T11DRAFT_85916</name>
</gene>
<evidence type="ECO:0000313" key="2">
    <source>
        <dbReference type="EMBL" id="KAH7362607.1"/>
    </source>
</evidence>
<feature type="region of interest" description="Disordered" evidence="1">
    <location>
        <begin position="204"/>
        <end position="263"/>
    </location>
</feature>
<keyword evidence="3" id="KW-1185">Reference proteome</keyword>
<dbReference type="OrthoDB" id="3248508at2759"/>
<dbReference type="AlphaFoldDB" id="A0A8K0X3E4"/>
<feature type="compositionally biased region" description="Polar residues" evidence="1">
    <location>
        <begin position="468"/>
        <end position="480"/>
    </location>
</feature>
<feature type="compositionally biased region" description="Basic and acidic residues" evidence="1">
    <location>
        <begin position="502"/>
        <end position="541"/>
    </location>
</feature>